<feature type="transmembrane region" description="Helical" evidence="6">
    <location>
        <begin position="355"/>
        <end position="375"/>
    </location>
</feature>
<dbReference type="OrthoDB" id="3249502at2"/>
<feature type="transmembrane region" description="Helical" evidence="6">
    <location>
        <begin position="117"/>
        <end position="135"/>
    </location>
</feature>
<evidence type="ECO:0000313" key="7">
    <source>
        <dbReference type="EMBL" id="REC79915.1"/>
    </source>
</evidence>
<evidence type="ECO:0000256" key="2">
    <source>
        <dbReference type="ARBA" id="ARBA00022475"/>
    </source>
</evidence>
<evidence type="ECO:0000256" key="4">
    <source>
        <dbReference type="ARBA" id="ARBA00022989"/>
    </source>
</evidence>
<dbReference type="AlphaFoldDB" id="A0A3D9DPH0"/>
<evidence type="ECO:0000256" key="1">
    <source>
        <dbReference type="ARBA" id="ARBA00004651"/>
    </source>
</evidence>
<keyword evidence="5 6" id="KW-0472">Membrane</keyword>
<feature type="transmembrane region" description="Helical" evidence="6">
    <location>
        <begin position="250"/>
        <end position="272"/>
    </location>
</feature>
<name>A0A3D9DPH0_9FLAO</name>
<proteinExistence type="predicted"/>
<feature type="transmembrane region" description="Helical" evidence="6">
    <location>
        <begin position="89"/>
        <end position="111"/>
    </location>
</feature>
<evidence type="ECO:0000256" key="3">
    <source>
        <dbReference type="ARBA" id="ARBA00022692"/>
    </source>
</evidence>
<sequence length="469" mass="53803">MDSNTLVKSTLIYTIGNFGSKILSFLLIPIYSFYLSKKELGEYDLILTTVNLLVPFVSLQMNEAVYRWFLDKENKKENHIGDTFKQCSILLLTSFISFELLLYLAGLFYQIPYQKELSLLILSSCLLPFFQQILRGLGLTRYYSFIGIINSFFIFSFSLLFLLTDIFTNKVQGIFYALFVSNFIAVLLMLLKVNFLFKKYLDIKINYQVQKQILFYSVPLILNSISWWVINASDRYIILNFLTIEDNGIYAISARLPAILTIFNTVFMLAWQDMAISANDPNNPFFSKLFNKYISVNIGLSMILIAATPLITEVLFDSKFYESWKYATLLYIGSCFSSIAGFLGAIYLKTKSTKGIFITSVLGALINLFVSLLFIKHIGLYAPALGTLVSFFVMFIVRYKQTAKILKLDIDIKSLIIQLLLVFSIIIVLYLNSNHLVSISLTVLSLILFSYFNKDILKNTFNKLNFLKK</sequence>
<reference evidence="7 8" key="1">
    <citation type="journal article" date="2010" name="Syst. Appl. Microbiol.">
        <title>Four new species of Chryseobacterium from the rhizosphere of coastal sand dune plants, Chryseobacterium elymi sp. nov., Chryseobacterium hagamense sp. nov., Chryseobacterium lathyri sp. nov. and Chryseobacterium rhizosphaerae sp. nov.</title>
        <authorList>
            <person name="Cho S.H."/>
            <person name="Lee K.S."/>
            <person name="Shin D.S."/>
            <person name="Han J.H."/>
            <person name="Park K.S."/>
            <person name="Lee C.H."/>
            <person name="Park K.H."/>
            <person name="Kim S.B."/>
        </authorList>
    </citation>
    <scope>NUCLEOTIDE SEQUENCE [LARGE SCALE GENOMIC DNA]</scope>
    <source>
        <strain evidence="7 8">KCTC 22547</strain>
    </source>
</reference>
<dbReference type="InterPro" id="IPR050833">
    <property type="entry name" value="Poly_Biosynth_Transport"/>
</dbReference>
<dbReference type="EMBL" id="QNUH01000002">
    <property type="protein sequence ID" value="REC79915.1"/>
    <property type="molecule type" value="Genomic_DNA"/>
</dbReference>
<dbReference type="Proteomes" id="UP000257030">
    <property type="component" value="Unassembled WGS sequence"/>
</dbReference>
<gene>
    <name evidence="7" type="ORF">DRF60_02720</name>
</gene>
<comment type="subcellular location">
    <subcellularLocation>
        <location evidence="1">Cell membrane</location>
        <topology evidence="1">Multi-pass membrane protein</topology>
    </subcellularLocation>
</comment>
<feature type="transmembrane region" description="Helical" evidence="6">
    <location>
        <begin position="174"/>
        <end position="193"/>
    </location>
</feature>
<dbReference type="InterPro" id="IPR002797">
    <property type="entry name" value="Polysacc_synth"/>
</dbReference>
<protein>
    <submittedName>
        <fullName evidence="7">Uncharacterized protein</fullName>
    </submittedName>
</protein>
<feature type="transmembrane region" description="Helical" evidence="6">
    <location>
        <begin position="411"/>
        <end position="430"/>
    </location>
</feature>
<feature type="transmembrane region" description="Helical" evidence="6">
    <location>
        <begin position="381"/>
        <end position="399"/>
    </location>
</feature>
<dbReference type="Pfam" id="PF01943">
    <property type="entry name" value="Polysacc_synt"/>
    <property type="match status" value="1"/>
</dbReference>
<evidence type="ECO:0000313" key="8">
    <source>
        <dbReference type="Proteomes" id="UP000257030"/>
    </source>
</evidence>
<feature type="transmembrane region" description="Helical" evidence="6">
    <location>
        <begin position="142"/>
        <end position="162"/>
    </location>
</feature>
<evidence type="ECO:0000256" key="5">
    <source>
        <dbReference type="ARBA" id="ARBA00023136"/>
    </source>
</evidence>
<dbReference type="PANTHER" id="PTHR30250:SF11">
    <property type="entry name" value="O-ANTIGEN TRANSPORTER-RELATED"/>
    <property type="match status" value="1"/>
</dbReference>
<feature type="transmembrane region" description="Helical" evidence="6">
    <location>
        <begin position="46"/>
        <end position="69"/>
    </location>
</feature>
<feature type="transmembrane region" description="Helical" evidence="6">
    <location>
        <begin position="328"/>
        <end position="348"/>
    </location>
</feature>
<keyword evidence="4 6" id="KW-1133">Transmembrane helix</keyword>
<keyword evidence="2" id="KW-1003">Cell membrane</keyword>
<dbReference type="GO" id="GO:0005886">
    <property type="term" value="C:plasma membrane"/>
    <property type="evidence" value="ECO:0007669"/>
    <property type="project" value="UniProtKB-SubCell"/>
</dbReference>
<organism evidence="7 8">
    <name type="scientific">Chryseobacterium elymi</name>
    <dbReference type="NCBI Taxonomy" id="395936"/>
    <lineage>
        <taxon>Bacteria</taxon>
        <taxon>Pseudomonadati</taxon>
        <taxon>Bacteroidota</taxon>
        <taxon>Flavobacteriia</taxon>
        <taxon>Flavobacteriales</taxon>
        <taxon>Weeksellaceae</taxon>
        <taxon>Chryseobacterium group</taxon>
        <taxon>Chryseobacterium</taxon>
    </lineage>
</organism>
<feature type="transmembrane region" description="Helical" evidence="6">
    <location>
        <begin position="436"/>
        <end position="453"/>
    </location>
</feature>
<dbReference type="RefSeq" id="WP_116010602.1">
    <property type="nucleotide sequence ID" value="NZ_QNUH01000002.1"/>
</dbReference>
<feature type="transmembrane region" description="Helical" evidence="6">
    <location>
        <begin position="213"/>
        <end position="230"/>
    </location>
</feature>
<feature type="transmembrane region" description="Helical" evidence="6">
    <location>
        <begin position="293"/>
        <end position="316"/>
    </location>
</feature>
<dbReference type="PANTHER" id="PTHR30250">
    <property type="entry name" value="PST FAMILY PREDICTED COLANIC ACID TRANSPORTER"/>
    <property type="match status" value="1"/>
</dbReference>
<keyword evidence="3 6" id="KW-0812">Transmembrane</keyword>
<accession>A0A3D9DPH0</accession>
<keyword evidence="8" id="KW-1185">Reference proteome</keyword>
<evidence type="ECO:0000256" key="6">
    <source>
        <dbReference type="SAM" id="Phobius"/>
    </source>
</evidence>
<feature type="transmembrane region" description="Helical" evidence="6">
    <location>
        <begin position="12"/>
        <end position="34"/>
    </location>
</feature>
<comment type="caution">
    <text evidence="7">The sequence shown here is derived from an EMBL/GenBank/DDBJ whole genome shotgun (WGS) entry which is preliminary data.</text>
</comment>